<evidence type="ECO:0000313" key="1">
    <source>
        <dbReference type="EMBL" id="CAG8731311.1"/>
    </source>
</evidence>
<sequence length="246" mass="28288">MDISELGQYTSEFLENLTDNRKSGKTKVINIATSNSYQISNPTSQNSEKTIREMAHQIIKPKNLDTSFQIIKTTKFPDITKDANEIQRDQCKFVKAFKRINYPDYFTLELVKEKLVKYDISTLPDLQALTDIMIMLNNISSGQIGNPDKPGVKWFNRFLKDYNLTPCHLCKIGTVYAVMVHRTKNLTHAMMIVRETLHHNLNNNTSPAQNYVVLDDSKLDPDEEVSHNCTNLKNLSLKECKRISEE</sequence>
<protein>
    <submittedName>
        <fullName evidence="1">9499_t:CDS:1</fullName>
    </submittedName>
</protein>
<comment type="caution">
    <text evidence="1">The sequence shown here is derived from an EMBL/GenBank/DDBJ whole genome shotgun (WGS) entry which is preliminary data.</text>
</comment>
<proteinExistence type="predicted"/>
<organism evidence="1 2">
    <name type="scientific">Cetraspora pellucida</name>
    <dbReference type="NCBI Taxonomy" id="1433469"/>
    <lineage>
        <taxon>Eukaryota</taxon>
        <taxon>Fungi</taxon>
        <taxon>Fungi incertae sedis</taxon>
        <taxon>Mucoromycota</taxon>
        <taxon>Glomeromycotina</taxon>
        <taxon>Glomeromycetes</taxon>
        <taxon>Diversisporales</taxon>
        <taxon>Gigasporaceae</taxon>
        <taxon>Cetraspora</taxon>
    </lineage>
</organism>
<keyword evidence="2" id="KW-1185">Reference proteome</keyword>
<dbReference type="EMBL" id="CAJVPW010033528">
    <property type="protein sequence ID" value="CAG8731311.1"/>
    <property type="molecule type" value="Genomic_DNA"/>
</dbReference>
<evidence type="ECO:0000313" key="2">
    <source>
        <dbReference type="Proteomes" id="UP000789366"/>
    </source>
</evidence>
<gene>
    <name evidence="1" type="ORF">SPELUC_LOCUS13131</name>
</gene>
<feature type="non-terminal residue" evidence="1">
    <location>
        <position position="246"/>
    </location>
</feature>
<reference evidence="1" key="1">
    <citation type="submission" date="2021-06" db="EMBL/GenBank/DDBJ databases">
        <authorList>
            <person name="Kallberg Y."/>
            <person name="Tangrot J."/>
            <person name="Rosling A."/>
        </authorList>
    </citation>
    <scope>NUCLEOTIDE SEQUENCE</scope>
    <source>
        <strain evidence="1">28 12/20/2015</strain>
    </source>
</reference>
<name>A0ACA9Q266_9GLOM</name>
<accession>A0ACA9Q266</accession>
<dbReference type="Proteomes" id="UP000789366">
    <property type="component" value="Unassembled WGS sequence"/>
</dbReference>